<comment type="caution">
    <text evidence="2">The sequence shown here is derived from an EMBL/GenBank/DDBJ whole genome shotgun (WGS) entry which is preliminary data.</text>
</comment>
<evidence type="ECO:0000313" key="2">
    <source>
        <dbReference type="EMBL" id="TGN40677.1"/>
    </source>
</evidence>
<dbReference type="InterPro" id="IPR018958">
    <property type="entry name" value="Knr4/Smi1-like_dom"/>
</dbReference>
<keyword evidence="3" id="KW-1185">Reference proteome</keyword>
<accession>A0A4Z1BLG5</accession>
<sequence length="193" mass="21904">MDKEVLDRGSLMFEEATRSAIEEAEHRLGMSFPKSVKDFWMASGGWIQLRLDADDGKIYGPAEIDRIATLYPDLINADALPDSSDEDYFTYSESQDSIDVRESYIETAFAMSEMVDAGLYVLNPSVKTEDGEWEAWFLGWELPGALRFKSFAHLMQYAYLNSMHKEEREHMYYSGSEIKGTCADAGLTDLTLD</sequence>
<feature type="domain" description="Knr4/Smi1-like" evidence="1">
    <location>
        <begin position="15"/>
        <end position="139"/>
    </location>
</feature>
<evidence type="ECO:0000313" key="3">
    <source>
        <dbReference type="Proteomes" id="UP000298325"/>
    </source>
</evidence>
<protein>
    <submittedName>
        <fullName evidence="2">SMI1/KNR4 family protein</fullName>
    </submittedName>
</protein>
<evidence type="ECO:0000259" key="1">
    <source>
        <dbReference type="SMART" id="SM00860"/>
    </source>
</evidence>
<dbReference type="RefSeq" id="WP_135803339.1">
    <property type="nucleotide sequence ID" value="NZ_SRPF01000002.1"/>
</dbReference>
<dbReference type="InterPro" id="IPR037883">
    <property type="entry name" value="Knr4/Smi1-like_sf"/>
</dbReference>
<dbReference type="OrthoDB" id="458118at2"/>
<dbReference type="SMART" id="SM00860">
    <property type="entry name" value="SMI1_KNR4"/>
    <property type="match status" value="1"/>
</dbReference>
<dbReference type="Proteomes" id="UP000298325">
    <property type="component" value="Unassembled WGS sequence"/>
</dbReference>
<reference evidence="2 3" key="1">
    <citation type="submission" date="2019-04" db="EMBL/GenBank/DDBJ databases">
        <authorList>
            <person name="Park S."/>
            <person name="Yoon J.-H."/>
        </authorList>
    </citation>
    <scope>NUCLEOTIDE SEQUENCE [LARGE SCALE GENOMIC DNA]</scope>
    <source>
        <strain evidence="2 3">HJM-18</strain>
    </source>
</reference>
<proteinExistence type="predicted"/>
<dbReference type="Pfam" id="PF09346">
    <property type="entry name" value="SMI1_KNR4"/>
    <property type="match status" value="1"/>
</dbReference>
<dbReference type="EMBL" id="SRPF01000002">
    <property type="protein sequence ID" value="TGN40677.1"/>
    <property type="molecule type" value="Genomic_DNA"/>
</dbReference>
<dbReference type="SUPFAM" id="SSF160631">
    <property type="entry name" value="SMI1/KNR4-like"/>
    <property type="match status" value="1"/>
</dbReference>
<name>A0A4Z1BLG5_9GAMM</name>
<dbReference type="AlphaFoldDB" id="A0A4Z1BLG5"/>
<dbReference type="Gene3D" id="3.40.1580.10">
    <property type="entry name" value="SMI1/KNR4-like"/>
    <property type="match status" value="1"/>
</dbReference>
<gene>
    <name evidence="2" type="ORF">E5Q11_10580</name>
</gene>
<organism evidence="2 3">
    <name type="scientific">Marinobacter confluentis</name>
    <dbReference type="NCBI Taxonomy" id="1697557"/>
    <lineage>
        <taxon>Bacteria</taxon>
        <taxon>Pseudomonadati</taxon>
        <taxon>Pseudomonadota</taxon>
        <taxon>Gammaproteobacteria</taxon>
        <taxon>Pseudomonadales</taxon>
        <taxon>Marinobacteraceae</taxon>
        <taxon>Marinobacter</taxon>
    </lineage>
</organism>